<dbReference type="PANTHER" id="PTHR23416:SF78">
    <property type="entry name" value="LIPOPOLYSACCHARIDE BIOSYNTHESIS O-ACETYL TRANSFERASE WBBJ-RELATED"/>
    <property type="match status" value="1"/>
</dbReference>
<dbReference type="InterPro" id="IPR001451">
    <property type="entry name" value="Hexapep"/>
</dbReference>
<dbReference type="Proteomes" id="UP000783588">
    <property type="component" value="Unassembled WGS sequence"/>
</dbReference>
<organism evidence="1 2">
    <name type="scientific">Butyricicoccus intestinisimiae</name>
    <dbReference type="NCBI Taxonomy" id="2841509"/>
    <lineage>
        <taxon>Bacteria</taxon>
        <taxon>Bacillati</taxon>
        <taxon>Bacillota</taxon>
        <taxon>Clostridia</taxon>
        <taxon>Eubacteriales</taxon>
        <taxon>Butyricicoccaceae</taxon>
        <taxon>Butyricicoccus</taxon>
    </lineage>
</organism>
<dbReference type="GO" id="GO:0016746">
    <property type="term" value="F:acyltransferase activity"/>
    <property type="evidence" value="ECO:0007669"/>
    <property type="project" value="UniProtKB-KW"/>
</dbReference>
<gene>
    <name evidence="1" type="ORF">KQI75_01395</name>
</gene>
<reference evidence="1 2" key="1">
    <citation type="submission" date="2021-06" db="EMBL/GenBank/DDBJ databases">
        <authorList>
            <person name="Sun Q."/>
            <person name="Li D."/>
        </authorList>
    </citation>
    <scope>NUCLEOTIDE SEQUENCE [LARGE SCALE GENOMIC DNA]</scope>
    <source>
        <strain evidence="1 2">MSJd-7</strain>
    </source>
</reference>
<protein>
    <submittedName>
        <fullName evidence="1">Acyltransferase</fullName>
    </submittedName>
</protein>
<keyword evidence="1" id="KW-0808">Transferase</keyword>
<accession>A0ABS6ER12</accession>
<keyword evidence="1" id="KW-0012">Acyltransferase</keyword>
<dbReference type="PROSITE" id="PS00101">
    <property type="entry name" value="HEXAPEP_TRANSFERASES"/>
    <property type="match status" value="1"/>
</dbReference>
<dbReference type="RefSeq" id="WP_216468899.1">
    <property type="nucleotide sequence ID" value="NZ_JAHLQI010000001.1"/>
</dbReference>
<dbReference type="Pfam" id="PF00132">
    <property type="entry name" value="Hexapep"/>
    <property type="match status" value="1"/>
</dbReference>
<dbReference type="PANTHER" id="PTHR23416">
    <property type="entry name" value="SIALIC ACID SYNTHASE-RELATED"/>
    <property type="match status" value="1"/>
</dbReference>
<dbReference type="InterPro" id="IPR051159">
    <property type="entry name" value="Hexapeptide_acetyltransf"/>
</dbReference>
<proteinExistence type="predicted"/>
<dbReference type="CDD" id="cd04647">
    <property type="entry name" value="LbH_MAT_like"/>
    <property type="match status" value="1"/>
</dbReference>
<dbReference type="InterPro" id="IPR018357">
    <property type="entry name" value="Hexapep_transf_CS"/>
</dbReference>
<comment type="caution">
    <text evidence="1">The sequence shown here is derived from an EMBL/GenBank/DDBJ whole genome shotgun (WGS) entry which is preliminary data.</text>
</comment>
<dbReference type="EMBL" id="JAHLQI010000001">
    <property type="protein sequence ID" value="MBU5489294.1"/>
    <property type="molecule type" value="Genomic_DNA"/>
</dbReference>
<sequence>MMEKNIQLKDKINILYRTGIKAVRGCFRRLFLKETHGMLFVGKGVQISHGNHIRCGKNVKFEDYAEIHGLCSDGLNFGDYVTISRGVMIRPSSYYGGDYGIGLTMGEHSSIGPYGYVGCSGKINIGKNVMFGPKCSLFAENHVFSDTEHSIKSQGVKQKGITIEDDCWIGSNVTILDGVTIGKGSVIGAGTLVTKDIKAGSIVVDKREKTIRER</sequence>
<name>A0ABS6ER12_9FIRM</name>
<keyword evidence="2" id="KW-1185">Reference proteome</keyword>
<evidence type="ECO:0000313" key="2">
    <source>
        <dbReference type="Proteomes" id="UP000783588"/>
    </source>
</evidence>
<evidence type="ECO:0000313" key="1">
    <source>
        <dbReference type="EMBL" id="MBU5489294.1"/>
    </source>
</evidence>